<keyword evidence="9" id="KW-0046">Antibiotic resistance</keyword>
<keyword evidence="7 10" id="KW-1133">Transmembrane helix</keyword>
<feature type="transmembrane region" description="Helical" evidence="10">
    <location>
        <begin position="166"/>
        <end position="187"/>
    </location>
</feature>
<protein>
    <recommendedName>
        <fullName evidence="3">Multidrug export protein MepA</fullName>
    </recommendedName>
</protein>
<keyword evidence="4" id="KW-0813">Transport</keyword>
<feature type="transmembrane region" description="Helical" evidence="10">
    <location>
        <begin position="250"/>
        <end position="270"/>
    </location>
</feature>
<evidence type="ECO:0000256" key="10">
    <source>
        <dbReference type="SAM" id="Phobius"/>
    </source>
</evidence>
<dbReference type="PATRIC" id="fig|748449.3.peg.1646"/>
<comment type="similarity">
    <text evidence="2">Belongs to the multi antimicrobial extrusion (MATE) (TC 2.A.66.1) family. MepA subfamily.</text>
</comment>
<dbReference type="PANTHER" id="PTHR43823">
    <property type="entry name" value="SPORULATION PROTEIN YKVU"/>
    <property type="match status" value="1"/>
</dbReference>
<evidence type="ECO:0000313" key="11">
    <source>
        <dbReference type="EMBL" id="AGB41631.1"/>
    </source>
</evidence>
<feature type="transmembrane region" description="Helical" evidence="10">
    <location>
        <begin position="49"/>
        <end position="73"/>
    </location>
</feature>
<dbReference type="InterPro" id="IPR048279">
    <property type="entry name" value="MdtK-like"/>
</dbReference>
<evidence type="ECO:0000256" key="8">
    <source>
        <dbReference type="ARBA" id="ARBA00023136"/>
    </source>
</evidence>
<comment type="subcellular location">
    <subcellularLocation>
        <location evidence="1">Cell membrane</location>
        <topology evidence="1">Multi-pass membrane protein</topology>
    </subcellularLocation>
</comment>
<dbReference type="OrthoDB" id="9811110at2"/>
<evidence type="ECO:0000256" key="3">
    <source>
        <dbReference type="ARBA" id="ARBA00022106"/>
    </source>
</evidence>
<dbReference type="InterPro" id="IPR045070">
    <property type="entry name" value="MATE_MepA-like"/>
</dbReference>
<dbReference type="Pfam" id="PF01554">
    <property type="entry name" value="MatE"/>
    <property type="match status" value="2"/>
</dbReference>
<keyword evidence="8 10" id="KW-0472">Membrane</keyword>
<feature type="transmembrane region" description="Helical" evidence="10">
    <location>
        <begin position="282"/>
        <end position="305"/>
    </location>
</feature>
<dbReference type="RefSeq" id="WP_015327347.1">
    <property type="nucleotide sequence ID" value="NC_019978.1"/>
</dbReference>
<dbReference type="HOGENOM" id="CLU_012893_0_0_9"/>
<feature type="transmembrane region" description="Helical" evidence="10">
    <location>
        <begin position="16"/>
        <end position="37"/>
    </location>
</feature>
<gene>
    <name evidence="11" type="ordered locus">Halha_1694</name>
</gene>
<dbReference type="GO" id="GO:0015297">
    <property type="term" value="F:antiporter activity"/>
    <property type="evidence" value="ECO:0007669"/>
    <property type="project" value="InterPro"/>
</dbReference>
<dbReference type="EMBL" id="CP003359">
    <property type="protein sequence ID" value="AGB41631.1"/>
    <property type="molecule type" value="Genomic_DNA"/>
</dbReference>
<dbReference type="Proteomes" id="UP000010880">
    <property type="component" value="Chromosome"/>
</dbReference>
<feature type="transmembrane region" description="Helical" evidence="10">
    <location>
        <begin position="207"/>
        <end position="229"/>
    </location>
</feature>
<dbReference type="GO" id="GO:0046677">
    <property type="term" value="P:response to antibiotic"/>
    <property type="evidence" value="ECO:0007669"/>
    <property type="project" value="UniProtKB-KW"/>
</dbReference>
<feature type="transmembrane region" description="Helical" evidence="10">
    <location>
        <begin position="430"/>
        <end position="449"/>
    </location>
</feature>
<evidence type="ECO:0000256" key="4">
    <source>
        <dbReference type="ARBA" id="ARBA00022448"/>
    </source>
</evidence>
<keyword evidence="5" id="KW-1003">Cell membrane</keyword>
<dbReference type="InterPro" id="IPR051327">
    <property type="entry name" value="MATE_MepA_subfamily"/>
</dbReference>
<dbReference type="NCBIfam" id="TIGR00797">
    <property type="entry name" value="matE"/>
    <property type="match status" value="1"/>
</dbReference>
<dbReference type="PANTHER" id="PTHR43823:SF3">
    <property type="entry name" value="MULTIDRUG EXPORT PROTEIN MEPA"/>
    <property type="match status" value="1"/>
</dbReference>
<dbReference type="PIRSF" id="PIRSF006603">
    <property type="entry name" value="DinF"/>
    <property type="match status" value="1"/>
</dbReference>
<reference evidence="12" key="1">
    <citation type="submission" date="2012-02" db="EMBL/GenBank/DDBJ databases">
        <title>The complete genome of Halobacteroides halobius DSM 5150.</title>
        <authorList>
            <person name="Lucas S."/>
            <person name="Copeland A."/>
            <person name="Lapidus A."/>
            <person name="Glavina del Rio T."/>
            <person name="Dalin E."/>
            <person name="Tice H."/>
            <person name="Bruce D."/>
            <person name="Goodwin L."/>
            <person name="Pitluck S."/>
            <person name="Peters L."/>
            <person name="Mikhailova N."/>
            <person name="Gu W."/>
            <person name="Kyrpides N."/>
            <person name="Mavromatis K."/>
            <person name="Ivanova N."/>
            <person name="Brettin T."/>
            <person name="Detter J.C."/>
            <person name="Han C."/>
            <person name="Larimer F."/>
            <person name="Land M."/>
            <person name="Hauser L."/>
            <person name="Markowitz V."/>
            <person name="Cheng J.-F."/>
            <person name="Hugenholtz P."/>
            <person name="Woyke T."/>
            <person name="Wu D."/>
            <person name="Tindall B."/>
            <person name="Pomrenke H."/>
            <person name="Brambilla E."/>
            <person name="Klenk H.-P."/>
            <person name="Eisen J.A."/>
        </authorList>
    </citation>
    <scope>NUCLEOTIDE SEQUENCE [LARGE SCALE GENOMIC DNA]</scope>
    <source>
        <strain evidence="12">ATCC 35273 / DSM 5150 / MD-1</strain>
    </source>
</reference>
<dbReference type="GO" id="GO:0042910">
    <property type="term" value="F:xenobiotic transmembrane transporter activity"/>
    <property type="evidence" value="ECO:0007669"/>
    <property type="project" value="InterPro"/>
</dbReference>
<evidence type="ECO:0000256" key="2">
    <source>
        <dbReference type="ARBA" id="ARBA00008417"/>
    </source>
</evidence>
<proteinExistence type="inferred from homology"/>
<dbReference type="GO" id="GO:0005886">
    <property type="term" value="C:plasma membrane"/>
    <property type="evidence" value="ECO:0007669"/>
    <property type="project" value="UniProtKB-SubCell"/>
</dbReference>
<sequence>MQVSSKKLGTEKIGKLLLRLSLPAAIAMMVNGLYNVIDTIFIGQGVGALAIGGLAIAFPIQMLIMGFAQMVGIGASSAISRFLGSNQVEKADRVAGNAYMSIFIISLIFTILGSLFVDQLLTLFGATEKLLPYAKDYIEVIFLGTVFFSFAVTSNNIIRAEGNAKIAMFSMIIGTGLNILLDPFFIFGQLNLIWFTLPGLDMGIQGAATATIISQFASFVYIMSYMYSGKSSIKVELDHLKLKWEIIKEIFSVGFSAFSRSATSTIFAIVVNNSLRIYGGNIAITIFGIVNRIIAFLFMPIIGVVQGMQPIVGYNYGAKKIARVKTGVKLSIIVSTILATLGWIVGEAFPVTIIKVFTQNQTIIKEGATVFRIMIAMVPFIGIQFVGGTLFQSLGKAVPAIILSLLRQFIILTPLILITPRLFNLGLMGVWISFPIADILAVIITFLLIKSEMKKITAEKDTKTKEDYEYEPA</sequence>
<feature type="transmembrane region" description="Helical" evidence="10">
    <location>
        <begin position="326"/>
        <end position="349"/>
    </location>
</feature>
<feature type="transmembrane region" description="Helical" evidence="10">
    <location>
        <begin position="398"/>
        <end position="418"/>
    </location>
</feature>
<dbReference type="CDD" id="cd13143">
    <property type="entry name" value="MATE_MepA_like"/>
    <property type="match status" value="1"/>
</dbReference>
<accession>L0K9D8</accession>
<evidence type="ECO:0000256" key="1">
    <source>
        <dbReference type="ARBA" id="ARBA00004651"/>
    </source>
</evidence>
<evidence type="ECO:0000256" key="9">
    <source>
        <dbReference type="ARBA" id="ARBA00023251"/>
    </source>
</evidence>
<evidence type="ECO:0000256" key="5">
    <source>
        <dbReference type="ARBA" id="ARBA00022475"/>
    </source>
</evidence>
<dbReference type="KEGG" id="hhl:Halha_1694"/>
<evidence type="ECO:0000313" key="12">
    <source>
        <dbReference type="Proteomes" id="UP000010880"/>
    </source>
</evidence>
<organism evidence="11 12">
    <name type="scientific">Halobacteroides halobius (strain ATCC 35273 / DSM 5150 / MD-1)</name>
    <dbReference type="NCBI Taxonomy" id="748449"/>
    <lineage>
        <taxon>Bacteria</taxon>
        <taxon>Bacillati</taxon>
        <taxon>Bacillota</taxon>
        <taxon>Clostridia</taxon>
        <taxon>Halanaerobiales</taxon>
        <taxon>Halobacteroidaceae</taxon>
        <taxon>Halobacteroides</taxon>
    </lineage>
</organism>
<dbReference type="eggNOG" id="COG0534">
    <property type="taxonomic scope" value="Bacteria"/>
</dbReference>
<keyword evidence="12" id="KW-1185">Reference proteome</keyword>
<evidence type="ECO:0000256" key="6">
    <source>
        <dbReference type="ARBA" id="ARBA00022692"/>
    </source>
</evidence>
<feature type="transmembrane region" description="Helical" evidence="10">
    <location>
        <begin position="137"/>
        <end position="154"/>
    </location>
</feature>
<dbReference type="InterPro" id="IPR002528">
    <property type="entry name" value="MATE_fam"/>
</dbReference>
<dbReference type="AlphaFoldDB" id="L0K9D8"/>
<feature type="transmembrane region" description="Helical" evidence="10">
    <location>
        <begin position="94"/>
        <end position="117"/>
    </location>
</feature>
<name>L0K9D8_HALHC</name>
<keyword evidence="6 10" id="KW-0812">Transmembrane</keyword>
<feature type="transmembrane region" description="Helical" evidence="10">
    <location>
        <begin position="369"/>
        <end position="391"/>
    </location>
</feature>
<evidence type="ECO:0000256" key="7">
    <source>
        <dbReference type="ARBA" id="ARBA00022989"/>
    </source>
</evidence>
<dbReference type="STRING" id="748449.Halha_1694"/>